<feature type="compositionally biased region" description="Polar residues" evidence="1">
    <location>
        <begin position="57"/>
        <end position="84"/>
    </location>
</feature>
<evidence type="ECO:0000313" key="2">
    <source>
        <dbReference type="EMBL" id="RPB27246.1"/>
    </source>
</evidence>
<protein>
    <submittedName>
        <fullName evidence="2">Uncharacterized protein</fullName>
    </submittedName>
</protein>
<feature type="region of interest" description="Disordered" evidence="1">
    <location>
        <begin position="1"/>
        <end position="84"/>
    </location>
</feature>
<keyword evidence="3" id="KW-1185">Reference proteome</keyword>
<dbReference type="AlphaFoldDB" id="A0A3N4LWH2"/>
<evidence type="ECO:0000256" key="1">
    <source>
        <dbReference type="SAM" id="MobiDB-lite"/>
    </source>
</evidence>
<feature type="compositionally biased region" description="Basic residues" evidence="1">
    <location>
        <begin position="14"/>
        <end position="27"/>
    </location>
</feature>
<accession>A0A3N4LWH2</accession>
<name>A0A3N4LWH2_9PEZI</name>
<gene>
    <name evidence="2" type="ORF">L211DRAFT_618500</name>
</gene>
<reference evidence="2 3" key="1">
    <citation type="journal article" date="2018" name="Nat. Ecol. Evol.">
        <title>Pezizomycetes genomes reveal the molecular basis of ectomycorrhizal truffle lifestyle.</title>
        <authorList>
            <person name="Murat C."/>
            <person name="Payen T."/>
            <person name="Noel B."/>
            <person name="Kuo A."/>
            <person name="Morin E."/>
            <person name="Chen J."/>
            <person name="Kohler A."/>
            <person name="Krizsan K."/>
            <person name="Balestrini R."/>
            <person name="Da Silva C."/>
            <person name="Montanini B."/>
            <person name="Hainaut M."/>
            <person name="Levati E."/>
            <person name="Barry K.W."/>
            <person name="Belfiori B."/>
            <person name="Cichocki N."/>
            <person name="Clum A."/>
            <person name="Dockter R.B."/>
            <person name="Fauchery L."/>
            <person name="Guy J."/>
            <person name="Iotti M."/>
            <person name="Le Tacon F."/>
            <person name="Lindquist E.A."/>
            <person name="Lipzen A."/>
            <person name="Malagnac F."/>
            <person name="Mello A."/>
            <person name="Molinier V."/>
            <person name="Miyauchi S."/>
            <person name="Poulain J."/>
            <person name="Riccioni C."/>
            <person name="Rubini A."/>
            <person name="Sitrit Y."/>
            <person name="Splivallo R."/>
            <person name="Traeger S."/>
            <person name="Wang M."/>
            <person name="Zifcakova L."/>
            <person name="Wipf D."/>
            <person name="Zambonelli A."/>
            <person name="Paolocci F."/>
            <person name="Nowrousian M."/>
            <person name="Ottonello S."/>
            <person name="Baldrian P."/>
            <person name="Spatafora J.W."/>
            <person name="Henrissat B."/>
            <person name="Nagy L.G."/>
            <person name="Aury J.M."/>
            <person name="Wincker P."/>
            <person name="Grigoriev I.V."/>
            <person name="Bonfante P."/>
            <person name="Martin F.M."/>
        </authorList>
    </citation>
    <scope>NUCLEOTIDE SEQUENCE [LARGE SCALE GENOMIC DNA]</scope>
    <source>
        <strain evidence="2 3">ATCC MYA-4762</strain>
    </source>
</reference>
<sequence length="160" mass="17062">MEADGGGNGPSIRRGPRKQSSSRRKCIARSAAGDHSPKLKCSQLVQLELPPKKKGMLTTTATPAVTSRPNQRAETGKVSESPNYNRERLAPIPFSLCFLALLVRAHQTASPPPRLEAFSSCSCGAVRLNLAAVTSETGIPGERTSRRGGCRMGFSIPCSQ</sequence>
<dbReference type="Proteomes" id="UP000267821">
    <property type="component" value="Unassembled WGS sequence"/>
</dbReference>
<organism evidence="2 3">
    <name type="scientific">Terfezia boudieri ATCC MYA-4762</name>
    <dbReference type="NCBI Taxonomy" id="1051890"/>
    <lineage>
        <taxon>Eukaryota</taxon>
        <taxon>Fungi</taxon>
        <taxon>Dikarya</taxon>
        <taxon>Ascomycota</taxon>
        <taxon>Pezizomycotina</taxon>
        <taxon>Pezizomycetes</taxon>
        <taxon>Pezizales</taxon>
        <taxon>Pezizaceae</taxon>
        <taxon>Terfezia</taxon>
    </lineage>
</organism>
<proteinExistence type="predicted"/>
<dbReference type="EMBL" id="ML121532">
    <property type="protein sequence ID" value="RPB27246.1"/>
    <property type="molecule type" value="Genomic_DNA"/>
</dbReference>
<dbReference type="InParanoid" id="A0A3N4LWH2"/>
<evidence type="ECO:0000313" key="3">
    <source>
        <dbReference type="Proteomes" id="UP000267821"/>
    </source>
</evidence>